<proteinExistence type="predicted"/>
<dbReference type="SMART" id="SM01321">
    <property type="entry name" value="Y1_Tnp"/>
    <property type="match status" value="1"/>
</dbReference>
<feature type="domain" description="Transposase IS200-like" evidence="1">
    <location>
        <begin position="9"/>
        <end position="149"/>
    </location>
</feature>
<dbReference type="NCBIfam" id="NF047646">
    <property type="entry name" value="REP_Tyr_transpos"/>
    <property type="match status" value="1"/>
</dbReference>
<dbReference type="Gene3D" id="3.30.70.1290">
    <property type="entry name" value="Transposase IS200-like"/>
    <property type="match status" value="1"/>
</dbReference>
<dbReference type="Proteomes" id="UP000238157">
    <property type="component" value="Unassembled WGS sequence"/>
</dbReference>
<dbReference type="InterPro" id="IPR036515">
    <property type="entry name" value="Transposase_17_sf"/>
</dbReference>
<dbReference type="InterPro" id="IPR052715">
    <property type="entry name" value="RAYT_transposase"/>
</dbReference>
<dbReference type="GO" id="GO:0043565">
    <property type="term" value="F:sequence-specific DNA binding"/>
    <property type="evidence" value="ECO:0007669"/>
    <property type="project" value="TreeGrafter"/>
</dbReference>
<reference evidence="2 3" key="1">
    <citation type="submission" date="2018-03" db="EMBL/GenBank/DDBJ databases">
        <title>Genomic Encyclopedia of Archaeal and Bacterial Type Strains, Phase II (KMG-II): from individual species to whole genera.</title>
        <authorList>
            <person name="Goeker M."/>
        </authorList>
    </citation>
    <scope>NUCLEOTIDE SEQUENCE [LARGE SCALE GENOMIC DNA]</scope>
    <source>
        <strain evidence="2 3">DSM 27929</strain>
    </source>
</reference>
<name>A0A2T0WQM4_9BACT</name>
<dbReference type="GO" id="GO:0004803">
    <property type="term" value="F:transposase activity"/>
    <property type="evidence" value="ECO:0007669"/>
    <property type="project" value="InterPro"/>
</dbReference>
<dbReference type="AlphaFoldDB" id="A0A2T0WQM4"/>
<dbReference type="RefSeq" id="WP_106132790.1">
    <property type="nucleotide sequence ID" value="NZ_PVTR01000003.1"/>
</dbReference>
<dbReference type="PANTHER" id="PTHR36966:SF1">
    <property type="entry name" value="REP-ASSOCIATED TYROSINE TRANSPOSASE"/>
    <property type="match status" value="1"/>
</dbReference>
<accession>A0A2T0WQM4</accession>
<keyword evidence="3" id="KW-1185">Reference proteome</keyword>
<organism evidence="2 3">
    <name type="scientific">Mongoliibacter ruber</name>
    <dbReference type="NCBI Taxonomy" id="1750599"/>
    <lineage>
        <taxon>Bacteria</taxon>
        <taxon>Pseudomonadati</taxon>
        <taxon>Bacteroidota</taxon>
        <taxon>Cytophagia</taxon>
        <taxon>Cytophagales</taxon>
        <taxon>Cyclobacteriaceae</taxon>
        <taxon>Mongoliibacter</taxon>
    </lineage>
</organism>
<sequence length="182" mass="21603">MNKPFKINDQNEVQFLTFTVIDWIDVFTRKDYKIDIVDSLNFCIKNKGLEVYGWCLMSNHLHLICRAAEPGKLSDIIRDFKRFTARIILKSLQDESIESRRKWILNQMKFRGNILQRVEEYKFWKDGYHGISITSSKFLEQKLDYIHQNPVRALIVEEAEHYIYSSARDYAGKKGLVDVLLY</sequence>
<dbReference type="OrthoDB" id="9788881at2"/>
<dbReference type="InterPro" id="IPR002686">
    <property type="entry name" value="Transposase_17"/>
</dbReference>
<dbReference type="EMBL" id="PVTR01000003">
    <property type="protein sequence ID" value="PRY88996.1"/>
    <property type="molecule type" value="Genomic_DNA"/>
</dbReference>
<dbReference type="Pfam" id="PF01797">
    <property type="entry name" value="Y1_Tnp"/>
    <property type="match status" value="1"/>
</dbReference>
<evidence type="ECO:0000313" key="3">
    <source>
        <dbReference type="Proteomes" id="UP000238157"/>
    </source>
</evidence>
<dbReference type="GO" id="GO:0006313">
    <property type="term" value="P:DNA transposition"/>
    <property type="evidence" value="ECO:0007669"/>
    <property type="project" value="InterPro"/>
</dbReference>
<evidence type="ECO:0000313" key="2">
    <source>
        <dbReference type="EMBL" id="PRY88996.1"/>
    </source>
</evidence>
<evidence type="ECO:0000259" key="1">
    <source>
        <dbReference type="SMART" id="SM01321"/>
    </source>
</evidence>
<gene>
    <name evidence="2" type="ORF">CLW00_103116</name>
</gene>
<dbReference type="SUPFAM" id="SSF143422">
    <property type="entry name" value="Transposase IS200-like"/>
    <property type="match status" value="1"/>
</dbReference>
<dbReference type="PANTHER" id="PTHR36966">
    <property type="entry name" value="REP-ASSOCIATED TYROSINE TRANSPOSASE"/>
    <property type="match status" value="1"/>
</dbReference>
<comment type="caution">
    <text evidence="2">The sequence shown here is derived from an EMBL/GenBank/DDBJ whole genome shotgun (WGS) entry which is preliminary data.</text>
</comment>
<protein>
    <submittedName>
        <fullName evidence="2">REP element-mobilizing transposase RayT</fullName>
    </submittedName>
</protein>